<keyword evidence="7" id="KW-0539">Nucleus</keyword>
<dbReference type="Proteomes" id="UP001652662">
    <property type="component" value="Chromosome 19"/>
</dbReference>
<sequence length="604" mass="68037">MLYVLLEAERARIQKLQKENELVTPESRILSEDRRGLESWQSDIDVLGQRFTKEPVSSLSQSLIEDSEWFLLSPQEKLAWAKATKDPRIAAGQQSPLEKKILKLVTFEDVAVNFTREEWECLDASQRVLYQDVMSKTFENLMSVARFFLSNPNLTTKLEQEEKQWRADLCHQNEKGLPSEGKKEELQEQTQSLRDEGTSDDRKVSLACRGASPSSDLAGSMDRTPEFSASSTGPPFSCHICGRCFSKRSNLRSHQFVHNPKQTNNCSQCGKSFRNPKALSYHARMHLGEKPFRCSLCDKTYCDASGLSRHRRVHLGYRPHSCSCGKSFRDQSELKRHQKIHQNQEPVAGNQKHIVRIPGTTAGFQGPIVRSQVSIQGLAAGNHAPVARTQGPIFRTKGPEAQKEAPVAKNQVVTVRTRAQVITTPRPVNRTQAANSRAPCPETKSNSHPTKPSRFKVFSCPHCPLTFSKKAYLSSHQKAHLTEQPNRCFHCSKSFNSFSELVRHQQTHWKQKIYRCPICDICFGEKEGLMGHWGSYKGKGLCLGSPHKCSEILGQWFGSFQDASSKAGKEMDLLGSIPQGEGREGREKVRRGKSVEAVKGLEYK</sequence>
<dbReference type="PROSITE" id="PS50157">
    <property type="entry name" value="ZINC_FINGER_C2H2_2"/>
    <property type="match status" value="6"/>
</dbReference>
<dbReference type="SMART" id="SM00349">
    <property type="entry name" value="KRAB"/>
    <property type="match status" value="1"/>
</dbReference>
<reference evidence="13" key="1">
    <citation type="submission" date="2025-08" db="UniProtKB">
        <authorList>
            <consortium name="RefSeq"/>
        </authorList>
    </citation>
    <scope>IDENTIFICATION</scope>
    <source>
        <tissue evidence="13">Blood</tissue>
    </source>
</reference>
<dbReference type="Pfam" id="PF00096">
    <property type="entry name" value="zf-C2H2"/>
    <property type="match status" value="6"/>
</dbReference>
<dbReference type="PROSITE" id="PS50805">
    <property type="entry name" value="KRAB"/>
    <property type="match status" value="1"/>
</dbReference>
<keyword evidence="6" id="KW-0238">DNA-binding</keyword>
<dbReference type="Gene3D" id="6.10.140.140">
    <property type="match status" value="1"/>
</dbReference>
<dbReference type="Pfam" id="PF01352">
    <property type="entry name" value="KRAB"/>
    <property type="match status" value="1"/>
</dbReference>
<keyword evidence="4 8" id="KW-0863">Zinc-finger</keyword>
<evidence type="ECO:0000256" key="5">
    <source>
        <dbReference type="ARBA" id="ARBA00022833"/>
    </source>
</evidence>
<dbReference type="PANTHER" id="PTHR24381:SF390">
    <property type="entry name" value="ZINC FINGER PROTEIN 37 HOMOLOG"/>
    <property type="match status" value="1"/>
</dbReference>
<feature type="domain" description="C2H2-type" evidence="10">
    <location>
        <begin position="292"/>
        <end position="319"/>
    </location>
</feature>
<name>A0ABM4LIW4_EQUPR</name>
<proteinExistence type="predicted"/>
<evidence type="ECO:0000259" key="10">
    <source>
        <dbReference type="PROSITE" id="PS50157"/>
    </source>
</evidence>
<evidence type="ECO:0000256" key="1">
    <source>
        <dbReference type="ARBA" id="ARBA00004123"/>
    </source>
</evidence>
<evidence type="ECO:0000256" key="9">
    <source>
        <dbReference type="SAM" id="MobiDB-lite"/>
    </source>
</evidence>
<feature type="domain" description="C2H2-type" evidence="10">
    <location>
        <begin position="236"/>
        <end position="263"/>
    </location>
</feature>
<dbReference type="InterPro" id="IPR013087">
    <property type="entry name" value="Znf_C2H2_type"/>
</dbReference>
<evidence type="ECO:0000313" key="13">
    <source>
        <dbReference type="RefSeq" id="XP_070440386.1"/>
    </source>
</evidence>
<feature type="region of interest" description="Disordered" evidence="9">
    <location>
        <begin position="573"/>
        <end position="592"/>
    </location>
</feature>
<feature type="region of interest" description="Disordered" evidence="9">
    <location>
        <begin position="430"/>
        <end position="451"/>
    </location>
</feature>
<dbReference type="SUPFAM" id="SSF57667">
    <property type="entry name" value="beta-beta-alpha zinc fingers"/>
    <property type="match status" value="5"/>
</dbReference>
<feature type="domain" description="C2H2-type" evidence="10">
    <location>
        <begin position="458"/>
        <end position="485"/>
    </location>
</feature>
<keyword evidence="2" id="KW-0479">Metal-binding</keyword>
<feature type="domain" description="C2H2-type" evidence="10">
    <location>
        <begin position="486"/>
        <end position="513"/>
    </location>
</feature>
<feature type="domain" description="KRAB" evidence="11">
    <location>
        <begin position="105"/>
        <end position="177"/>
    </location>
</feature>
<evidence type="ECO:0000256" key="2">
    <source>
        <dbReference type="ARBA" id="ARBA00022723"/>
    </source>
</evidence>
<feature type="domain" description="C2H2-type" evidence="10">
    <location>
        <begin position="264"/>
        <end position="291"/>
    </location>
</feature>
<keyword evidence="5" id="KW-0862">Zinc</keyword>
<evidence type="ECO:0000256" key="4">
    <source>
        <dbReference type="ARBA" id="ARBA00022771"/>
    </source>
</evidence>
<keyword evidence="12" id="KW-1185">Reference proteome</keyword>
<dbReference type="SUPFAM" id="SSF109640">
    <property type="entry name" value="KRAB domain (Kruppel-associated box)"/>
    <property type="match status" value="1"/>
</dbReference>
<evidence type="ECO:0000313" key="12">
    <source>
        <dbReference type="Proteomes" id="UP001652662"/>
    </source>
</evidence>
<dbReference type="Gene3D" id="3.30.160.60">
    <property type="entry name" value="Classic Zinc Finger"/>
    <property type="match status" value="6"/>
</dbReference>
<dbReference type="RefSeq" id="XP_070440386.1">
    <property type="nucleotide sequence ID" value="XM_070584285.1"/>
</dbReference>
<keyword evidence="3" id="KW-0677">Repeat</keyword>
<feature type="compositionally biased region" description="Basic and acidic residues" evidence="9">
    <location>
        <begin position="193"/>
        <end position="204"/>
    </location>
</feature>
<accession>A0ABM4LIW4</accession>
<evidence type="ECO:0000256" key="6">
    <source>
        <dbReference type="ARBA" id="ARBA00023125"/>
    </source>
</evidence>
<dbReference type="InterPro" id="IPR036051">
    <property type="entry name" value="KRAB_dom_sf"/>
</dbReference>
<feature type="domain" description="C2H2-type" evidence="10">
    <location>
        <begin position="320"/>
        <end position="346"/>
    </location>
</feature>
<dbReference type="InterPro" id="IPR036236">
    <property type="entry name" value="Znf_C2H2_sf"/>
</dbReference>
<dbReference type="PROSITE" id="PS00028">
    <property type="entry name" value="ZINC_FINGER_C2H2_1"/>
    <property type="match status" value="5"/>
</dbReference>
<protein>
    <submittedName>
        <fullName evidence="13">Zinc finger protein 57 homolog isoform X1</fullName>
    </submittedName>
</protein>
<gene>
    <name evidence="13" type="primary">ZFP57</name>
</gene>
<dbReference type="PANTHER" id="PTHR24381">
    <property type="entry name" value="ZINC FINGER PROTEIN"/>
    <property type="match status" value="1"/>
</dbReference>
<evidence type="ECO:0000256" key="3">
    <source>
        <dbReference type="ARBA" id="ARBA00022737"/>
    </source>
</evidence>
<feature type="region of interest" description="Disordered" evidence="9">
    <location>
        <begin position="173"/>
        <end position="233"/>
    </location>
</feature>
<evidence type="ECO:0000259" key="11">
    <source>
        <dbReference type="PROSITE" id="PS50805"/>
    </source>
</evidence>
<evidence type="ECO:0000256" key="7">
    <source>
        <dbReference type="ARBA" id="ARBA00023242"/>
    </source>
</evidence>
<dbReference type="CDD" id="cd07765">
    <property type="entry name" value="KRAB_A-box"/>
    <property type="match status" value="1"/>
</dbReference>
<organism evidence="12 13">
    <name type="scientific">Equus przewalskii</name>
    <name type="common">Przewalski's horse</name>
    <name type="synonym">Equus caballus przewalskii</name>
    <dbReference type="NCBI Taxonomy" id="9798"/>
    <lineage>
        <taxon>Eukaryota</taxon>
        <taxon>Metazoa</taxon>
        <taxon>Chordata</taxon>
        <taxon>Craniata</taxon>
        <taxon>Vertebrata</taxon>
        <taxon>Euteleostomi</taxon>
        <taxon>Mammalia</taxon>
        <taxon>Eutheria</taxon>
        <taxon>Laurasiatheria</taxon>
        <taxon>Perissodactyla</taxon>
        <taxon>Equidae</taxon>
        <taxon>Equus</taxon>
    </lineage>
</organism>
<dbReference type="InterPro" id="IPR001909">
    <property type="entry name" value="KRAB"/>
</dbReference>
<dbReference type="SMART" id="SM00355">
    <property type="entry name" value="ZnF_C2H2"/>
    <property type="match status" value="7"/>
</dbReference>
<evidence type="ECO:0000256" key="8">
    <source>
        <dbReference type="PROSITE-ProRule" id="PRU00042"/>
    </source>
</evidence>
<comment type="subcellular location">
    <subcellularLocation>
        <location evidence="1">Nucleus</location>
    </subcellularLocation>
</comment>
<dbReference type="GeneID" id="103566022"/>
<feature type="compositionally biased region" description="Basic and acidic residues" evidence="9">
    <location>
        <begin position="581"/>
        <end position="592"/>
    </location>
</feature>